<dbReference type="PANTHER" id="PTHR36766:SF70">
    <property type="entry name" value="DISEASE RESISTANCE PROTEIN RGA4"/>
    <property type="match status" value="1"/>
</dbReference>
<dbReference type="PANTHER" id="PTHR36766">
    <property type="entry name" value="PLANT BROAD-SPECTRUM MILDEW RESISTANCE PROTEIN RPW8"/>
    <property type="match status" value="1"/>
</dbReference>
<dbReference type="InterPro" id="IPR055414">
    <property type="entry name" value="LRR_R13L4/SHOC2-like"/>
</dbReference>
<dbReference type="FunFam" id="1.10.10.10:FF:000322">
    <property type="entry name" value="Probable disease resistance protein At1g63360"/>
    <property type="match status" value="1"/>
</dbReference>
<evidence type="ECO:0008006" key="14">
    <source>
        <dbReference type="Google" id="ProtNLM"/>
    </source>
</evidence>
<reference evidence="12 13" key="1">
    <citation type="journal article" date="2019" name="Sci. Rep.">
        <title>A high-quality genome of Eragrostis curvula grass provides insights into Poaceae evolution and supports new strategies to enhance forage quality.</title>
        <authorList>
            <person name="Carballo J."/>
            <person name="Santos B.A.C.M."/>
            <person name="Zappacosta D."/>
            <person name="Garbus I."/>
            <person name="Selva J.P."/>
            <person name="Gallo C.A."/>
            <person name="Diaz A."/>
            <person name="Albertini E."/>
            <person name="Caccamo M."/>
            <person name="Echenique V."/>
        </authorList>
    </citation>
    <scope>NUCLEOTIDE SEQUENCE [LARGE SCALE GENOMIC DNA]</scope>
    <source>
        <strain evidence="13">cv. Victoria</strain>
        <tissue evidence="12">Leaf</tissue>
    </source>
</reference>
<feature type="domain" description="Disease resistance protein winged helix" evidence="10">
    <location>
        <begin position="472"/>
        <end position="541"/>
    </location>
</feature>
<evidence type="ECO:0000313" key="12">
    <source>
        <dbReference type="EMBL" id="TVU23525.1"/>
    </source>
</evidence>
<dbReference type="PRINTS" id="PR00364">
    <property type="entry name" value="DISEASERSIST"/>
</dbReference>
<dbReference type="Proteomes" id="UP000324897">
    <property type="component" value="Chromosome 2"/>
</dbReference>
<sequence length="1066" mass="120489">MASFAARCLHWALKIMSCARLKEQLASTRSEMGWGLAKPQNLMATIIDSLVGSCVQKLQDIATEEAILILGVKEEIIELQRRMDQICHFLHDTERNRLEKSADNNWLGQLRDAMYDADDIIDIARSKGRNILPDSSLPISGKSVTCSDLSFLSCFSNFRTRHEVAVKVRSLNKRIENIMKDKVFSSLTHTQPIGNVSAQEQRKTSNLVEPNLVGKEVAHACRKVVDLVLAHKENKSYKLAIVGTGGVGKTTLAQKIYNDQKIKGTFNKQAWVCVSKDNISDVALLKEVIRYIGVNQEQGESVGELQSNLASAIKDKSFFLVLDDVWQSNTWTNLLRTPLHAAATGIILVTTRHDTVAMEIGVNHTHRVDLMSVDVGWELLWKSMNIKEEKEVQNLRDIGIQIVQKCGGLPLGIKLIARVLASKDQTKNEWQKVLRKDAWSMSNLPNELKGALYLSYEELPHHLKQCFLYCAMYHEDAVIYLDDIVRLWVAEGFINEKDGQLLEDTAEEYYYELISRNLLQPNHLTAGQGECRMHDLLRQLACHLSREECFVGDPESIGINILSKLRRISVVTEKDMVVLPIMDKEKYKVRTWVTLYAKPLRVDNTIFTRLTYIRVLDLTHSLVQSIPSCLGNLIHLRLLDLDGTDISYLPDSICHLINLQVLNLNRCDALHSLPSGITRLCNLRRLGVARTPLNQVPKGIGRLKFLNDLGGYPVGGENDNSAKMQDGWNLKELGALFQLRKLYLIKLERAAHCSTDSLLTDKKYLKGLRLYCSPRTDEPYSDQDVVSIEKVFEMLTPPHNLEILRIQDFFGRRFPTWLGTGTQLPSLKLLELINCKSCVYLPPIGHLPNLKYLRITGADSVTEIGPEFVGCGMGNSGSLEAVAFPKLETLVIENMPNWEEWSFVVEEQEEESTAAGNVRGQDGAASKQIEEAPRAKMQLVPCLKKLELNHCPKLRALPPQLGKEATSLKELHLREVDSLNVVENLPFLLEALEIAECGCLVRVSNLPQVILFRLKLCPNLRCVEKLDNLQQLFLTEDMQDVSPLWLPELQEQHHQLHGEDMDVYAW</sequence>
<dbReference type="Gene3D" id="1.20.5.4130">
    <property type="match status" value="1"/>
</dbReference>
<feature type="domain" description="Disease resistance R13L4/SHOC-2-like LRR" evidence="11">
    <location>
        <begin position="607"/>
        <end position="893"/>
    </location>
</feature>
<evidence type="ECO:0000256" key="5">
    <source>
        <dbReference type="ARBA" id="ARBA00022821"/>
    </source>
</evidence>
<keyword evidence="5" id="KW-0611">Plant defense</keyword>
<dbReference type="GO" id="GO:0009626">
    <property type="term" value="P:plant-type hypersensitive response"/>
    <property type="evidence" value="ECO:0007669"/>
    <property type="project" value="UniProtKB-ARBA"/>
</dbReference>
<evidence type="ECO:0000259" key="8">
    <source>
        <dbReference type="Pfam" id="PF00931"/>
    </source>
</evidence>
<dbReference type="GO" id="GO:0043531">
    <property type="term" value="F:ADP binding"/>
    <property type="evidence" value="ECO:0007669"/>
    <property type="project" value="InterPro"/>
</dbReference>
<comment type="similarity">
    <text evidence="1">Belongs to the disease resistance NB-LRR family.</text>
</comment>
<evidence type="ECO:0000256" key="3">
    <source>
        <dbReference type="ARBA" id="ARBA00022737"/>
    </source>
</evidence>
<keyword evidence="13" id="KW-1185">Reference proteome</keyword>
<keyword evidence="6" id="KW-0067">ATP-binding</keyword>
<evidence type="ECO:0000256" key="2">
    <source>
        <dbReference type="ARBA" id="ARBA00022614"/>
    </source>
</evidence>
<evidence type="ECO:0000259" key="10">
    <source>
        <dbReference type="Pfam" id="PF23559"/>
    </source>
</evidence>
<dbReference type="InterPro" id="IPR038005">
    <property type="entry name" value="RX-like_CC"/>
</dbReference>
<keyword evidence="7" id="KW-0175">Coiled coil</keyword>
<dbReference type="EMBL" id="RWGY01000013">
    <property type="protein sequence ID" value="TVU23525.1"/>
    <property type="molecule type" value="Genomic_DNA"/>
</dbReference>
<dbReference type="Gene3D" id="3.40.50.300">
    <property type="entry name" value="P-loop containing nucleotide triphosphate hydrolases"/>
    <property type="match status" value="1"/>
</dbReference>
<evidence type="ECO:0000259" key="11">
    <source>
        <dbReference type="Pfam" id="PF23598"/>
    </source>
</evidence>
<comment type="caution">
    <text evidence="12">The sequence shown here is derived from an EMBL/GenBank/DDBJ whole genome shotgun (WGS) entry which is preliminary data.</text>
</comment>
<keyword evidence="2" id="KW-0433">Leucine-rich repeat</keyword>
<dbReference type="GO" id="GO:0002758">
    <property type="term" value="P:innate immune response-activating signaling pathway"/>
    <property type="evidence" value="ECO:0007669"/>
    <property type="project" value="UniProtKB-ARBA"/>
</dbReference>
<evidence type="ECO:0000256" key="4">
    <source>
        <dbReference type="ARBA" id="ARBA00022741"/>
    </source>
</evidence>
<feature type="domain" description="Disease resistance N-terminal" evidence="9">
    <location>
        <begin position="51"/>
        <end position="123"/>
    </location>
</feature>
<evidence type="ECO:0000313" key="13">
    <source>
        <dbReference type="Proteomes" id="UP000324897"/>
    </source>
</evidence>
<dbReference type="Gramene" id="TVU23525">
    <property type="protein sequence ID" value="TVU23525"/>
    <property type="gene ID" value="EJB05_25899"/>
</dbReference>
<dbReference type="SUPFAM" id="SSF52540">
    <property type="entry name" value="P-loop containing nucleoside triphosphate hydrolases"/>
    <property type="match status" value="1"/>
</dbReference>
<accession>A0A5J9UJG0</accession>
<evidence type="ECO:0000256" key="1">
    <source>
        <dbReference type="ARBA" id="ARBA00008894"/>
    </source>
</evidence>
<dbReference type="GO" id="GO:0005524">
    <property type="term" value="F:ATP binding"/>
    <property type="evidence" value="ECO:0007669"/>
    <property type="project" value="UniProtKB-KW"/>
</dbReference>
<evidence type="ECO:0000259" key="9">
    <source>
        <dbReference type="Pfam" id="PF18052"/>
    </source>
</evidence>
<dbReference type="SUPFAM" id="SSF52058">
    <property type="entry name" value="L domain-like"/>
    <property type="match status" value="1"/>
</dbReference>
<dbReference type="Pfam" id="PF23559">
    <property type="entry name" value="WHD_DRP"/>
    <property type="match status" value="1"/>
</dbReference>
<evidence type="ECO:0000256" key="7">
    <source>
        <dbReference type="ARBA" id="ARBA00023054"/>
    </source>
</evidence>
<dbReference type="InterPro" id="IPR002182">
    <property type="entry name" value="NB-ARC"/>
</dbReference>
<dbReference type="InterPro" id="IPR036388">
    <property type="entry name" value="WH-like_DNA-bd_sf"/>
</dbReference>
<keyword evidence="3" id="KW-0677">Repeat</keyword>
<dbReference type="Pfam" id="PF00931">
    <property type="entry name" value="NB-ARC"/>
    <property type="match status" value="1"/>
</dbReference>
<feature type="domain" description="NB-ARC" evidence="8">
    <location>
        <begin position="230"/>
        <end position="385"/>
    </location>
</feature>
<dbReference type="AlphaFoldDB" id="A0A5J9UJG0"/>
<evidence type="ECO:0000256" key="6">
    <source>
        <dbReference type="ARBA" id="ARBA00022840"/>
    </source>
</evidence>
<dbReference type="GO" id="GO:0042742">
    <property type="term" value="P:defense response to bacterium"/>
    <property type="evidence" value="ECO:0007669"/>
    <property type="project" value="UniProtKB-ARBA"/>
</dbReference>
<dbReference type="InterPro" id="IPR027417">
    <property type="entry name" value="P-loop_NTPase"/>
</dbReference>
<dbReference type="Gene3D" id="1.10.10.10">
    <property type="entry name" value="Winged helix-like DNA-binding domain superfamily/Winged helix DNA-binding domain"/>
    <property type="match status" value="1"/>
</dbReference>
<keyword evidence="4" id="KW-0547">Nucleotide-binding</keyword>
<gene>
    <name evidence="12" type="ORF">EJB05_25899</name>
</gene>
<dbReference type="Gene3D" id="3.80.10.10">
    <property type="entry name" value="Ribonuclease Inhibitor"/>
    <property type="match status" value="2"/>
</dbReference>
<proteinExistence type="inferred from homology"/>
<protein>
    <recommendedName>
        <fullName evidence="14">AAA+ ATPase domain-containing protein</fullName>
    </recommendedName>
</protein>
<name>A0A5J9UJG0_9POAL</name>
<dbReference type="CDD" id="cd14798">
    <property type="entry name" value="RX-CC_like"/>
    <property type="match status" value="1"/>
</dbReference>
<dbReference type="Pfam" id="PF18052">
    <property type="entry name" value="Rx_N"/>
    <property type="match status" value="1"/>
</dbReference>
<dbReference type="Pfam" id="PF23598">
    <property type="entry name" value="LRR_14"/>
    <property type="match status" value="1"/>
</dbReference>
<feature type="non-terminal residue" evidence="12">
    <location>
        <position position="1"/>
    </location>
</feature>
<dbReference type="OrthoDB" id="1050628at2759"/>
<dbReference type="InterPro" id="IPR032675">
    <property type="entry name" value="LRR_dom_sf"/>
</dbReference>
<dbReference type="InterPro" id="IPR041118">
    <property type="entry name" value="Rx_N"/>
</dbReference>
<dbReference type="InterPro" id="IPR058922">
    <property type="entry name" value="WHD_DRP"/>
</dbReference>
<organism evidence="12 13">
    <name type="scientific">Eragrostis curvula</name>
    <name type="common">weeping love grass</name>
    <dbReference type="NCBI Taxonomy" id="38414"/>
    <lineage>
        <taxon>Eukaryota</taxon>
        <taxon>Viridiplantae</taxon>
        <taxon>Streptophyta</taxon>
        <taxon>Embryophyta</taxon>
        <taxon>Tracheophyta</taxon>
        <taxon>Spermatophyta</taxon>
        <taxon>Magnoliopsida</taxon>
        <taxon>Liliopsida</taxon>
        <taxon>Poales</taxon>
        <taxon>Poaceae</taxon>
        <taxon>PACMAD clade</taxon>
        <taxon>Chloridoideae</taxon>
        <taxon>Eragrostideae</taxon>
        <taxon>Eragrostidinae</taxon>
        <taxon>Eragrostis</taxon>
    </lineage>
</organism>